<feature type="transmembrane region" description="Helical" evidence="1">
    <location>
        <begin position="122"/>
        <end position="147"/>
    </location>
</feature>
<evidence type="ECO:0008006" key="4">
    <source>
        <dbReference type="Google" id="ProtNLM"/>
    </source>
</evidence>
<dbReference type="RefSeq" id="WP_147133543.1">
    <property type="nucleotide sequence ID" value="NZ_VOSC01000019.1"/>
</dbReference>
<dbReference type="EMBL" id="VOSC01000019">
    <property type="protein sequence ID" value="TXE11809.1"/>
    <property type="molecule type" value="Genomic_DNA"/>
</dbReference>
<protein>
    <recommendedName>
        <fullName evidence="4">DUF5362 domain-containing protein</fullName>
    </recommendedName>
</protein>
<evidence type="ECO:0000256" key="1">
    <source>
        <dbReference type="SAM" id="Phobius"/>
    </source>
</evidence>
<dbReference type="OrthoDB" id="1121797at2"/>
<feature type="transmembrane region" description="Helical" evidence="1">
    <location>
        <begin position="31"/>
        <end position="56"/>
    </location>
</feature>
<keyword evidence="3" id="KW-1185">Reference proteome</keyword>
<accession>A0A5C7AW55</accession>
<keyword evidence="1" id="KW-1133">Transmembrane helix</keyword>
<dbReference type="Proteomes" id="UP000321790">
    <property type="component" value="Unassembled WGS sequence"/>
</dbReference>
<reference evidence="3" key="1">
    <citation type="submission" date="2019-08" db="EMBL/GenBank/DDBJ databases">
        <title>Seonamhaeicola sediminis sp. nov., isolated from marine sediment.</title>
        <authorList>
            <person name="Cao W.R."/>
        </authorList>
    </citation>
    <scope>NUCLEOTIDE SEQUENCE [LARGE SCALE GENOMIC DNA]</scope>
    <source>
        <strain evidence="3">Gy8</strain>
    </source>
</reference>
<gene>
    <name evidence="2" type="ORF">FUA26_07020</name>
</gene>
<organism evidence="2 3">
    <name type="scientific">Seonamhaeicola algicola</name>
    <dbReference type="NCBI Taxonomy" id="1719036"/>
    <lineage>
        <taxon>Bacteria</taxon>
        <taxon>Pseudomonadati</taxon>
        <taxon>Bacteroidota</taxon>
        <taxon>Flavobacteriia</taxon>
        <taxon>Flavobacteriales</taxon>
        <taxon>Flavobacteriaceae</taxon>
    </lineage>
</organism>
<proteinExistence type="predicted"/>
<dbReference type="AlphaFoldDB" id="A0A5C7AW55"/>
<evidence type="ECO:0000313" key="3">
    <source>
        <dbReference type="Proteomes" id="UP000321790"/>
    </source>
</evidence>
<evidence type="ECO:0000313" key="2">
    <source>
        <dbReference type="EMBL" id="TXE11809.1"/>
    </source>
</evidence>
<keyword evidence="1" id="KW-0472">Membrane</keyword>
<comment type="caution">
    <text evidence="2">The sequence shown here is derived from an EMBL/GenBank/DDBJ whole genome shotgun (WGS) entry which is preliminary data.</text>
</comment>
<keyword evidence="1" id="KW-0812">Transmembrane</keyword>
<feature type="transmembrane region" description="Helical" evidence="1">
    <location>
        <begin position="68"/>
        <end position="91"/>
    </location>
</feature>
<sequence>MKETSAFESFELGINSEIKDYLTETVKWSSFLAILGFVGVGLMIFAGIIMGITGAASSGLASAYGAGYASGIALFYIILAAVYFFPVMYLFRFSKSMKSALKQENNNDFAKAFSSLKSHYKFLGIFSIVLISLYILVIIGAVIGASLF</sequence>
<name>A0A5C7AW55_9FLAO</name>
<dbReference type="Pfam" id="PF17319">
    <property type="entry name" value="DUF5362"/>
    <property type="match status" value="1"/>
</dbReference>
<dbReference type="InterPro" id="IPR035287">
    <property type="entry name" value="DUF5362"/>
</dbReference>